<dbReference type="Gene3D" id="3.40.50.10490">
    <property type="entry name" value="Glucose-6-phosphate isomerase like protein, domain 1"/>
    <property type="match status" value="1"/>
</dbReference>
<protein>
    <submittedName>
        <fullName evidence="3">6-phospho-3-hexuloisomerase</fullName>
    </submittedName>
</protein>
<keyword evidence="4" id="KW-1185">Reference proteome</keyword>
<proteinExistence type="inferred from homology"/>
<comment type="similarity">
    <text evidence="1">Belongs to the SIS family. PHI subfamily.</text>
</comment>
<evidence type="ECO:0000259" key="2">
    <source>
        <dbReference type="PROSITE" id="PS51464"/>
    </source>
</evidence>
<dbReference type="InterPro" id="IPR017552">
    <property type="entry name" value="PHI/rmpB"/>
</dbReference>
<evidence type="ECO:0000313" key="4">
    <source>
        <dbReference type="Proteomes" id="UP001523566"/>
    </source>
</evidence>
<dbReference type="PANTHER" id="PTHR43443">
    <property type="entry name" value="3-HEXULOSE-6-PHOSPHATE ISOMERASE"/>
    <property type="match status" value="1"/>
</dbReference>
<dbReference type="EMBL" id="JAMZFW010000013">
    <property type="protein sequence ID" value="MCP1102699.1"/>
    <property type="molecule type" value="Genomic_DNA"/>
</dbReference>
<name>A0ABT1EAQ3_9FIRM</name>
<organism evidence="3 4">
    <name type="scientific">Aequitasia blattaphilus</name>
    <dbReference type="NCBI Taxonomy" id="2949332"/>
    <lineage>
        <taxon>Bacteria</taxon>
        <taxon>Bacillati</taxon>
        <taxon>Bacillota</taxon>
        <taxon>Clostridia</taxon>
        <taxon>Lachnospirales</taxon>
        <taxon>Lachnospiraceae</taxon>
        <taxon>Aequitasia</taxon>
    </lineage>
</organism>
<dbReference type="InterPro" id="IPR046348">
    <property type="entry name" value="SIS_dom_sf"/>
</dbReference>
<accession>A0ABT1EAQ3</accession>
<gene>
    <name evidence="3" type="primary">hxlB</name>
    <name evidence="3" type="ORF">NK125_09750</name>
</gene>
<reference evidence="3 4" key="1">
    <citation type="journal article" date="2022" name="Genome Biol. Evol.">
        <title>Host diet, physiology and behaviors set the stage for Lachnospiraceae cladogenesis.</title>
        <authorList>
            <person name="Vera-Ponce De Leon A."/>
            <person name="Schneider M."/>
            <person name="Jahnes B.C."/>
            <person name="Sadowski V."/>
            <person name="Camuy-Velez L.A."/>
            <person name="Duan J."/>
            <person name="Sabree Z.L."/>
        </authorList>
    </citation>
    <scope>NUCLEOTIDE SEQUENCE [LARGE SCALE GENOMIC DNA]</scope>
    <source>
        <strain evidence="3 4">PAL113</strain>
    </source>
</reference>
<sequence length="186" mass="20480">MRESKVLIEIVEEIARYTRQIDELEMLKMVELIQNASKIFVVGAGRSGFCARAFSNRLMHLGKQTFFVGEPTTPSIGEGDLLIIGSGSGETESLKVMAEKAARIGADVATVTIFPEATIGKLAKAAICIPGGTPKSERKDSVKSVQPMGNLFEQLSWIVYDGLIKMLMKEDNILEDEMFKRHANLE</sequence>
<dbReference type="PANTHER" id="PTHR43443:SF1">
    <property type="entry name" value="3-HEXULOSE-6-PHOSPHATE ISOMERASE"/>
    <property type="match status" value="1"/>
</dbReference>
<feature type="domain" description="SIS" evidence="2">
    <location>
        <begin position="29"/>
        <end position="173"/>
    </location>
</feature>
<dbReference type="PROSITE" id="PS51464">
    <property type="entry name" value="SIS"/>
    <property type="match status" value="1"/>
</dbReference>
<comment type="caution">
    <text evidence="3">The sequence shown here is derived from an EMBL/GenBank/DDBJ whole genome shotgun (WGS) entry which is preliminary data.</text>
</comment>
<dbReference type="InterPro" id="IPR001347">
    <property type="entry name" value="SIS_dom"/>
</dbReference>
<dbReference type="SUPFAM" id="SSF53697">
    <property type="entry name" value="SIS domain"/>
    <property type="match status" value="1"/>
</dbReference>
<evidence type="ECO:0000313" key="3">
    <source>
        <dbReference type="EMBL" id="MCP1102699.1"/>
    </source>
</evidence>
<evidence type="ECO:0000256" key="1">
    <source>
        <dbReference type="ARBA" id="ARBA00009235"/>
    </source>
</evidence>
<dbReference type="Pfam" id="PF01380">
    <property type="entry name" value="SIS"/>
    <property type="match status" value="1"/>
</dbReference>
<dbReference type="NCBIfam" id="TIGR03127">
    <property type="entry name" value="RuMP_HxlB"/>
    <property type="match status" value="1"/>
</dbReference>
<dbReference type="Proteomes" id="UP001523566">
    <property type="component" value="Unassembled WGS sequence"/>
</dbReference>
<dbReference type="CDD" id="cd05005">
    <property type="entry name" value="SIS_PHI"/>
    <property type="match status" value="1"/>
</dbReference>